<protein>
    <submittedName>
        <fullName evidence="1">Short-chain dehydrogenase/reductase (SDR) family protein</fullName>
    </submittedName>
</protein>
<proteinExistence type="predicted"/>
<gene>
    <name evidence="1" type="ORF">DLAC_05995</name>
</gene>
<dbReference type="InParanoid" id="A0A151ZHD1"/>
<dbReference type="InterPro" id="IPR036291">
    <property type="entry name" value="NAD(P)-bd_dom_sf"/>
</dbReference>
<reference evidence="1 2" key="1">
    <citation type="submission" date="2015-12" db="EMBL/GenBank/DDBJ databases">
        <title>Dictyostelia acquired genes for synthesis and detection of signals that induce cell-type specialization by lateral gene transfer from prokaryotes.</title>
        <authorList>
            <person name="Gloeckner G."/>
            <person name="Schaap P."/>
        </authorList>
    </citation>
    <scope>NUCLEOTIDE SEQUENCE [LARGE SCALE GENOMIC DNA]</scope>
    <source>
        <strain evidence="1 2">TK</strain>
    </source>
</reference>
<dbReference type="Pfam" id="PF00106">
    <property type="entry name" value="adh_short"/>
    <property type="match status" value="1"/>
</dbReference>
<dbReference type="SUPFAM" id="SSF51735">
    <property type="entry name" value="NAD(P)-binding Rossmann-fold domains"/>
    <property type="match status" value="1"/>
</dbReference>
<dbReference type="PANTHER" id="PTHR43558:SF6">
    <property type="entry name" value="REDUCTASE, PUTATIVE (AFU_ORTHOLOGUE AFUA_3G10540)-RELATED"/>
    <property type="match status" value="1"/>
</dbReference>
<dbReference type="OrthoDB" id="19006at2759"/>
<dbReference type="InterPro" id="IPR053354">
    <property type="entry name" value="MGDG_epimerase"/>
</dbReference>
<dbReference type="OMA" id="MIFFIRS"/>
<dbReference type="InterPro" id="IPR002347">
    <property type="entry name" value="SDR_fam"/>
</dbReference>
<dbReference type="Proteomes" id="UP000076078">
    <property type="component" value="Unassembled WGS sequence"/>
</dbReference>
<dbReference type="EMBL" id="LODT01000028">
    <property type="protein sequence ID" value="KYQ93327.1"/>
    <property type="molecule type" value="Genomic_DNA"/>
</dbReference>
<keyword evidence="2" id="KW-1185">Reference proteome</keyword>
<evidence type="ECO:0000313" key="2">
    <source>
        <dbReference type="Proteomes" id="UP000076078"/>
    </source>
</evidence>
<sequence length="1088" mass="125486">MSGNTKVYAYSYLYEFFKLAHLKEANHFVVKDGSTDIQDGKVHRFSQQIQDKLQFQLLPSQDNDKLIIRDGKISIQCLCLDENIKFPVICFRLKEFVIDEETLELTIISASSSKAFKQWKSIAEPFNRDEFISLFPKIPGYGLGDLKPLYDCTVKPDLPLKEQHSLFSKELYNTLLISDFEMVSFLNKIDECPKKRTETLSNVTLCLVYINNILILNSMKISISKLENHICKDLALAAFNQILYQTILVNDIYAHRRLYLEDFQLSNLSSDFNDFRATPNEPIKSQLIKVFDENGVASGLFRYDLTDNSIQKEFPTVTAIPNETFQDQSVHGEHSVVPEYDLFKENLRVFCNDILRGIDWGRGTDARVVLSGGSVNACLSPLPKQLMKLYAQDKQSKRVLGKCQLPQTVLKQIEVGVNESSEFGKALFDHFHSKESPHVKSDLDLFVITDSLEKGKEKILELAQKLEKNLKSLNPFGRYWFVRSQNSITLLSEYPYRCIQMMLLFVKSIDELILFYDIDCVCNAFDGENVYVLPRTVNSMNRKLNLIGPALFVYNNSRIGKYASRDYNISCFEYCKHFPRCDQHARCRTLATHYHDSSYEGDYESQMDYSDYIDKFLYGPEITFTEMDEHIKKRHPTSLDPKFIIDLDVTSQDFEALVKNVDTFKPVDWRFNYIYANRVGFAVHCYMCGKKWIPEEMVKDGSEIALCYNCTHKNNYYSLNTSIARLKNIQEKRYAIVTGGRIKIGYETVVFLLEAGYHVIVTSRFPYATQEKFKKYSNSQLTIYGLDFRNLTAVQQFIEYVKVNIPRIDVLINNAAQTIRRPRAYYNSLIQEELSLSKLESNQNLFIVNSPSLEIQDEVITMGDNSLQISNNNNQNNSISLVQKVIIPEDELDVNYQLFPVNQYDRDGEQLDLREKTSWVHKIQDTSTMEMAEVQLINVTVPFMLMSQLSFMMGKNVPAPLSENFHFTKLDWSFIVNVTSPEGSMNNQYNQASGNHVHTNMAKAALNMLTRTTAKQFESMNIYVCGVDTGWISHMQPVGKLRLNRTTKPPPLTNRDGAKRIIYPIFETYSKERLPSGVLFKNFNVTPW</sequence>
<name>A0A151ZHD1_TIELA</name>
<comment type="caution">
    <text evidence="1">The sequence shown here is derived from an EMBL/GenBank/DDBJ whole genome shotgun (WGS) entry which is preliminary data.</text>
</comment>
<evidence type="ECO:0000313" key="1">
    <source>
        <dbReference type="EMBL" id="KYQ93327.1"/>
    </source>
</evidence>
<dbReference type="STRING" id="361077.A0A151ZHD1"/>
<dbReference type="Gene3D" id="3.40.50.720">
    <property type="entry name" value="NAD(P)-binding Rossmann-like Domain"/>
    <property type="match status" value="2"/>
</dbReference>
<organism evidence="1 2">
    <name type="scientific">Tieghemostelium lacteum</name>
    <name type="common">Slime mold</name>
    <name type="synonym">Dictyostelium lacteum</name>
    <dbReference type="NCBI Taxonomy" id="361077"/>
    <lineage>
        <taxon>Eukaryota</taxon>
        <taxon>Amoebozoa</taxon>
        <taxon>Evosea</taxon>
        <taxon>Eumycetozoa</taxon>
        <taxon>Dictyostelia</taxon>
        <taxon>Dictyosteliales</taxon>
        <taxon>Raperosteliaceae</taxon>
        <taxon>Tieghemostelium</taxon>
    </lineage>
</organism>
<dbReference type="AlphaFoldDB" id="A0A151ZHD1"/>
<dbReference type="PANTHER" id="PTHR43558">
    <property type="entry name" value="REDUCTASE, PUTATIVE (AFU_ORTHOLOGUE AFUA_3G10540)-RELATED"/>
    <property type="match status" value="1"/>
</dbReference>
<accession>A0A151ZHD1</accession>